<sequence>MNEAIKTSAVAEHAVTCRKTEKNLSVSKVCQETNYQRRKIKEAFYIRHNPNINRDEGSEVSEAWIPISHLTECFTITNRPHTFTHSRGSEETRSRGIDLADNTPTAPAQNSLLFFMEDVLFPVNGIIIFFRCDANRDVRLFMLETTGLRAVVFEAALWLLRDKMSRRAPRISAAFSLGTWGPRQASADVIMSSKGTFLGMGTKFRPLASTLVSFSCKGSPLRLTTVFSVSAPKLRLLLAADVVNSQDLER</sequence>
<protein>
    <submittedName>
        <fullName evidence="2">Uncharacterized protein</fullName>
    </submittedName>
</protein>
<feature type="region of interest" description="Disordered" evidence="1">
    <location>
        <begin position="81"/>
        <end position="101"/>
    </location>
</feature>
<dbReference type="Proteomes" id="UP000030758">
    <property type="component" value="Unassembled WGS sequence"/>
</dbReference>
<feature type="compositionally biased region" description="Basic and acidic residues" evidence="1">
    <location>
        <begin position="87"/>
        <end position="98"/>
    </location>
</feature>
<gene>
    <name evidence="2" type="ORF">M514_27997</name>
</gene>
<organism evidence="2">
    <name type="scientific">Trichuris suis</name>
    <name type="common">pig whipworm</name>
    <dbReference type="NCBI Taxonomy" id="68888"/>
    <lineage>
        <taxon>Eukaryota</taxon>
        <taxon>Metazoa</taxon>
        <taxon>Ecdysozoa</taxon>
        <taxon>Nematoda</taxon>
        <taxon>Enoplea</taxon>
        <taxon>Dorylaimia</taxon>
        <taxon>Trichinellida</taxon>
        <taxon>Trichuridae</taxon>
        <taxon>Trichuris</taxon>
    </lineage>
</organism>
<reference evidence="2" key="1">
    <citation type="journal article" date="2014" name="Nat. Genet.">
        <title>Genome and transcriptome of the porcine whipworm Trichuris suis.</title>
        <authorList>
            <person name="Jex A.R."/>
            <person name="Nejsum P."/>
            <person name="Schwarz E.M."/>
            <person name="Hu L."/>
            <person name="Young N.D."/>
            <person name="Hall R.S."/>
            <person name="Korhonen P.K."/>
            <person name="Liao S."/>
            <person name="Thamsborg S."/>
            <person name="Xia J."/>
            <person name="Xu P."/>
            <person name="Wang S."/>
            <person name="Scheerlinck J.P."/>
            <person name="Hofmann A."/>
            <person name="Sternberg P.W."/>
            <person name="Wang J."/>
            <person name="Gasser R.B."/>
        </authorList>
    </citation>
    <scope>NUCLEOTIDE SEQUENCE [LARGE SCALE GENOMIC DNA]</scope>
    <source>
        <strain evidence="2">DCEP-RM93F</strain>
    </source>
</reference>
<accession>A0A085MRH7</accession>
<evidence type="ECO:0000256" key="1">
    <source>
        <dbReference type="SAM" id="MobiDB-lite"/>
    </source>
</evidence>
<name>A0A085MRH7_9BILA</name>
<proteinExistence type="predicted"/>
<dbReference type="EMBL" id="KL367729">
    <property type="protein sequence ID" value="KFD59823.1"/>
    <property type="molecule type" value="Genomic_DNA"/>
</dbReference>
<dbReference type="AlphaFoldDB" id="A0A085MRH7"/>
<evidence type="ECO:0000313" key="2">
    <source>
        <dbReference type="EMBL" id="KFD59823.1"/>
    </source>
</evidence>